<dbReference type="KEGG" id="csl:COCSUDRAFT_62071"/>
<dbReference type="Pfam" id="PF09066">
    <property type="entry name" value="B2-adapt-app_C"/>
    <property type="match status" value="1"/>
</dbReference>
<gene>
    <name evidence="2" type="ORF">COCSUDRAFT_62071</name>
</gene>
<name>I0Z1X3_COCSC</name>
<dbReference type="GO" id="GO:0016192">
    <property type="term" value="P:vesicle-mediated transport"/>
    <property type="evidence" value="ECO:0007669"/>
    <property type="project" value="InterPro"/>
</dbReference>
<reference evidence="2 3" key="1">
    <citation type="journal article" date="2012" name="Genome Biol.">
        <title>The genome of the polar eukaryotic microalga coccomyxa subellipsoidea reveals traits of cold adaptation.</title>
        <authorList>
            <person name="Blanc G."/>
            <person name="Agarkova I."/>
            <person name="Grimwood J."/>
            <person name="Kuo A."/>
            <person name="Brueggeman A."/>
            <person name="Dunigan D."/>
            <person name="Gurnon J."/>
            <person name="Ladunga I."/>
            <person name="Lindquist E."/>
            <person name="Lucas S."/>
            <person name="Pangilinan J."/>
            <person name="Proschold T."/>
            <person name="Salamov A."/>
            <person name="Schmutz J."/>
            <person name="Weeks D."/>
            <person name="Yamada T."/>
            <person name="Claverie J.M."/>
            <person name="Grigoriev I."/>
            <person name="Van Etten J."/>
            <person name="Lomsadze A."/>
            <person name="Borodovsky M."/>
        </authorList>
    </citation>
    <scope>NUCLEOTIDE SEQUENCE [LARGE SCALE GENOMIC DNA]</scope>
    <source>
        <strain evidence="2 3">C-169</strain>
    </source>
</reference>
<dbReference type="GO" id="GO:0006886">
    <property type="term" value="P:intracellular protein transport"/>
    <property type="evidence" value="ECO:0007669"/>
    <property type="project" value="InterPro"/>
</dbReference>
<sequence>MCMSKDFCRRVGAVGIATMASGGVAPTFRFYMYAKPTGSPSTVLLEAIVDKSAGSASVTLKCEDAALVQQFGELFRRQLDAMAG</sequence>
<dbReference type="InterPro" id="IPR012295">
    <property type="entry name" value="TBP_dom_sf"/>
</dbReference>
<organism evidence="2 3">
    <name type="scientific">Coccomyxa subellipsoidea (strain C-169)</name>
    <name type="common">Green microalga</name>
    <dbReference type="NCBI Taxonomy" id="574566"/>
    <lineage>
        <taxon>Eukaryota</taxon>
        <taxon>Viridiplantae</taxon>
        <taxon>Chlorophyta</taxon>
        <taxon>core chlorophytes</taxon>
        <taxon>Trebouxiophyceae</taxon>
        <taxon>Trebouxiophyceae incertae sedis</taxon>
        <taxon>Coccomyxaceae</taxon>
        <taxon>Coccomyxa</taxon>
        <taxon>Coccomyxa subellipsoidea</taxon>
    </lineage>
</organism>
<dbReference type="Gene3D" id="3.30.310.10">
    <property type="entry name" value="TATA-Binding Protein"/>
    <property type="match status" value="1"/>
</dbReference>
<dbReference type="GeneID" id="17042644"/>
<evidence type="ECO:0000259" key="1">
    <source>
        <dbReference type="Pfam" id="PF09066"/>
    </source>
</evidence>
<dbReference type="InterPro" id="IPR015151">
    <property type="entry name" value="B-adaptin_app_sub_C"/>
</dbReference>
<dbReference type="GO" id="GO:0030131">
    <property type="term" value="C:clathrin adaptor complex"/>
    <property type="evidence" value="ECO:0007669"/>
    <property type="project" value="InterPro"/>
</dbReference>
<dbReference type="RefSeq" id="XP_005649186.1">
    <property type="nucleotide sequence ID" value="XM_005649129.1"/>
</dbReference>
<dbReference type="Proteomes" id="UP000007264">
    <property type="component" value="Unassembled WGS sequence"/>
</dbReference>
<dbReference type="EMBL" id="AGSI01000005">
    <property type="protein sequence ID" value="EIE24642.1"/>
    <property type="molecule type" value="Genomic_DNA"/>
</dbReference>
<dbReference type="STRING" id="574566.I0Z1X3"/>
<proteinExistence type="predicted"/>
<evidence type="ECO:0000313" key="3">
    <source>
        <dbReference type="Proteomes" id="UP000007264"/>
    </source>
</evidence>
<accession>I0Z1X3</accession>
<feature type="domain" description="Beta-adaptin appendage C-terminal subdomain" evidence="1">
    <location>
        <begin position="9"/>
        <end position="78"/>
    </location>
</feature>
<comment type="caution">
    <text evidence="2">The sequence shown here is derived from an EMBL/GenBank/DDBJ whole genome shotgun (WGS) entry which is preliminary data.</text>
</comment>
<dbReference type="AlphaFoldDB" id="I0Z1X3"/>
<keyword evidence="3" id="KW-1185">Reference proteome</keyword>
<protein>
    <recommendedName>
        <fullName evidence="1">Beta-adaptin appendage C-terminal subdomain domain-containing protein</fullName>
    </recommendedName>
</protein>
<evidence type="ECO:0000313" key="2">
    <source>
        <dbReference type="EMBL" id="EIE24642.1"/>
    </source>
</evidence>